<dbReference type="Pfam" id="PF01040">
    <property type="entry name" value="UbiA"/>
    <property type="match status" value="1"/>
</dbReference>
<keyword evidence="4 6" id="KW-1133">Transmembrane helix</keyword>
<feature type="transmembrane region" description="Helical" evidence="6">
    <location>
        <begin position="224"/>
        <end position="244"/>
    </location>
</feature>
<dbReference type="EMBL" id="JBHLVZ010000020">
    <property type="protein sequence ID" value="MFC0385982.1"/>
    <property type="molecule type" value="Genomic_DNA"/>
</dbReference>
<feature type="transmembrane region" description="Helical" evidence="6">
    <location>
        <begin position="317"/>
        <end position="338"/>
    </location>
</feature>
<gene>
    <name evidence="7" type="ORF">ACFFIC_10550</name>
</gene>
<evidence type="ECO:0000256" key="3">
    <source>
        <dbReference type="ARBA" id="ARBA00022692"/>
    </source>
</evidence>
<evidence type="ECO:0000256" key="2">
    <source>
        <dbReference type="ARBA" id="ARBA00022475"/>
    </source>
</evidence>
<feature type="transmembrane region" description="Helical" evidence="6">
    <location>
        <begin position="264"/>
        <end position="287"/>
    </location>
</feature>
<keyword evidence="3 6" id="KW-0812">Transmembrane</keyword>
<dbReference type="Gene3D" id="1.10.357.140">
    <property type="entry name" value="UbiA prenyltransferase"/>
    <property type="match status" value="1"/>
</dbReference>
<keyword evidence="5 6" id="KW-0472">Membrane</keyword>
<evidence type="ECO:0000256" key="4">
    <source>
        <dbReference type="ARBA" id="ARBA00022989"/>
    </source>
</evidence>
<feature type="transmembrane region" description="Helical" evidence="6">
    <location>
        <begin position="422"/>
        <end position="440"/>
    </location>
</feature>
<evidence type="ECO:0000313" key="7">
    <source>
        <dbReference type="EMBL" id="MFC0385982.1"/>
    </source>
</evidence>
<evidence type="ECO:0000256" key="6">
    <source>
        <dbReference type="SAM" id="Phobius"/>
    </source>
</evidence>
<organism evidence="7 8">
    <name type="scientific">Muricoccus vinaceus</name>
    <dbReference type="NCBI Taxonomy" id="424704"/>
    <lineage>
        <taxon>Bacteria</taxon>
        <taxon>Pseudomonadati</taxon>
        <taxon>Pseudomonadota</taxon>
        <taxon>Alphaproteobacteria</taxon>
        <taxon>Acetobacterales</taxon>
        <taxon>Roseomonadaceae</taxon>
        <taxon>Muricoccus</taxon>
    </lineage>
</organism>
<feature type="transmembrane region" description="Helical" evidence="6">
    <location>
        <begin position="344"/>
        <end position="360"/>
    </location>
</feature>
<dbReference type="SUPFAM" id="SSF56784">
    <property type="entry name" value="HAD-like"/>
    <property type="match status" value="1"/>
</dbReference>
<dbReference type="InterPro" id="IPR036412">
    <property type="entry name" value="HAD-like_sf"/>
</dbReference>
<dbReference type="Pfam" id="PF12710">
    <property type="entry name" value="HAD"/>
    <property type="match status" value="1"/>
</dbReference>
<feature type="transmembrane region" description="Helical" evidence="6">
    <location>
        <begin position="452"/>
        <end position="475"/>
    </location>
</feature>
<evidence type="ECO:0000256" key="1">
    <source>
        <dbReference type="ARBA" id="ARBA00004141"/>
    </source>
</evidence>
<sequence>MSVKGPANAQLPLCVDLDGTLTPSDTLVEGLLGTLGRPAMFGAARALVTNGRTGLKRFTATAAPLDASLLPYCEPLLSYIKAQRGSGRRVVLVTAADISVARRVASHLGLFDEVIASDGRENLKGSAKARALVSRFGQRGFAYAGNAASDLDVWREAGAVILVNAPRHVADAARALCNVEAEFPPVGGVLRGIVRALRPHQWSKNFLIFIPLFTAHALNSGGAWLAAIATFAAFCATASAIYVVNDLTDLPADRRHPRKRLRPFASGAVPIPVGLGAAAALLATGLLLATLSGTLPVLLLYAMLSVSYSLRLKELPLVDVFVLAGLYTVRMFAGALAIGHSLSLWLLGFSAFLFLSLALVKRVEELRSTAKSGGGWLARRGYTPDDAATLQSFGTASSFAASLVLALFVQGEATAQSYASPGMLWAIVPLILFWQCRVWLSAARGYMHDDPIVYAARDWVSWVVAASAFLILAAAKSVGNIVL</sequence>
<dbReference type="NCBIfam" id="NF006088">
    <property type="entry name" value="PRK08238.1"/>
    <property type="match status" value="1"/>
</dbReference>
<comment type="caution">
    <text evidence="7">The sequence shown here is derived from an EMBL/GenBank/DDBJ whole genome shotgun (WGS) entry which is preliminary data.</text>
</comment>
<feature type="transmembrane region" description="Helical" evidence="6">
    <location>
        <begin position="388"/>
        <end position="410"/>
    </location>
</feature>
<dbReference type="RefSeq" id="WP_377050125.1">
    <property type="nucleotide sequence ID" value="NZ_JBHLVZ010000020.1"/>
</dbReference>
<proteinExistence type="predicted"/>
<protein>
    <submittedName>
        <fullName evidence="7">UbiA family prenyltransferase</fullName>
    </submittedName>
</protein>
<evidence type="ECO:0000256" key="5">
    <source>
        <dbReference type="ARBA" id="ARBA00023136"/>
    </source>
</evidence>
<dbReference type="CDD" id="cd13963">
    <property type="entry name" value="PT_UbiA_2"/>
    <property type="match status" value="1"/>
</dbReference>
<comment type="subcellular location">
    <subcellularLocation>
        <location evidence="1">Membrane</location>
        <topology evidence="1">Multi-pass membrane protein</topology>
    </subcellularLocation>
</comment>
<keyword evidence="8" id="KW-1185">Reference proteome</keyword>
<dbReference type="Proteomes" id="UP001589789">
    <property type="component" value="Unassembled WGS sequence"/>
</dbReference>
<feature type="transmembrane region" description="Helical" evidence="6">
    <location>
        <begin position="293"/>
        <end position="310"/>
    </location>
</feature>
<keyword evidence="2" id="KW-1003">Cell membrane</keyword>
<name>A0ABV6IQZ9_9PROT</name>
<dbReference type="InterPro" id="IPR044878">
    <property type="entry name" value="UbiA_sf"/>
</dbReference>
<accession>A0ABV6IQZ9</accession>
<reference evidence="7 8" key="1">
    <citation type="submission" date="2024-09" db="EMBL/GenBank/DDBJ databases">
        <authorList>
            <person name="Sun Q."/>
            <person name="Mori K."/>
        </authorList>
    </citation>
    <scope>NUCLEOTIDE SEQUENCE [LARGE SCALE GENOMIC DNA]</scope>
    <source>
        <strain evidence="7 8">CCM 7468</strain>
    </source>
</reference>
<dbReference type="Gene3D" id="3.40.50.1000">
    <property type="entry name" value="HAD superfamily/HAD-like"/>
    <property type="match status" value="1"/>
</dbReference>
<dbReference type="InterPro" id="IPR000537">
    <property type="entry name" value="UbiA_prenyltransferase"/>
</dbReference>
<dbReference type="InterPro" id="IPR023214">
    <property type="entry name" value="HAD_sf"/>
</dbReference>
<evidence type="ECO:0000313" key="8">
    <source>
        <dbReference type="Proteomes" id="UP001589789"/>
    </source>
</evidence>